<name>A0A154IDA0_RHILE</name>
<comment type="caution">
    <text evidence="1">The sequence shown here is derived from an EMBL/GenBank/DDBJ whole genome shotgun (WGS) entry which is preliminary data.</text>
</comment>
<dbReference type="InterPro" id="IPR013785">
    <property type="entry name" value="Aldolase_TIM"/>
</dbReference>
<protein>
    <submittedName>
        <fullName evidence="1">Uncharacterized protein</fullName>
    </submittedName>
</protein>
<dbReference type="GO" id="GO:0006094">
    <property type="term" value="P:gluconeogenesis"/>
    <property type="evidence" value="ECO:0007669"/>
    <property type="project" value="TreeGrafter"/>
</dbReference>
<dbReference type="EMBL" id="LVYU01000113">
    <property type="protein sequence ID" value="KZA98563.1"/>
    <property type="molecule type" value="Genomic_DNA"/>
</dbReference>
<accession>A0A154IDA0</accession>
<proteinExistence type="predicted"/>
<gene>
    <name evidence="1" type="ORF">A4A59_26450</name>
</gene>
<dbReference type="RefSeq" id="WP_062943677.1">
    <property type="nucleotide sequence ID" value="NZ_CP171845.1"/>
</dbReference>
<dbReference type="SUPFAM" id="SSF51569">
    <property type="entry name" value="Aldolase"/>
    <property type="match status" value="1"/>
</dbReference>
<organism evidence="1">
    <name type="scientific">Rhizobium leguminosarum</name>
    <dbReference type="NCBI Taxonomy" id="384"/>
    <lineage>
        <taxon>Bacteria</taxon>
        <taxon>Pseudomonadati</taxon>
        <taxon>Pseudomonadota</taxon>
        <taxon>Alphaproteobacteria</taxon>
        <taxon>Hyphomicrobiales</taxon>
        <taxon>Rhizobiaceae</taxon>
        <taxon>Rhizobium/Agrobacterium group</taxon>
        <taxon>Rhizobium</taxon>
    </lineage>
</organism>
<dbReference type="PANTHER" id="PTHR43778">
    <property type="entry name" value="PYRUVATE CARBOXYLASE"/>
    <property type="match status" value="1"/>
</dbReference>
<dbReference type="PANTHER" id="PTHR43778:SF2">
    <property type="entry name" value="PYRUVATE CARBOXYLASE, MITOCHONDRIAL"/>
    <property type="match status" value="1"/>
</dbReference>
<reference evidence="1" key="1">
    <citation type="submission" date="2016-03" db="EMBL/GenBank/DDBJ databases">
        <title>Microsymbionts genomes from the relict species Vavilovia formosa.</title>
        <authorList>
            <person name="Chirak E."/>
            <person name="Kimeklis A."/>
            <person name="Kopat V."/>
            <person name="Andronov E."/>
        </authorList>
    </citation>
    <scope>NUCLEOTIDE SEQUENCE [LARGE SCALE GENOMIC DNA]</scope>
    <source>
        <strain evidence="1">Vaf12</strain>
    </source>
</reference>
<sequence length="784" mass="87694">MGQALSLVVGREQQVRPSRKSFEQALGTSLSRLTDGSLKVGIQGYDSNRWRLDEILFTLDAYGKFAEAVLGETGKSVGPLDVWGGGQVSQVPRFLGEDPFDNLSKIKSVVPELTLKCIYRGRQAFGFLPTSEEIQRAAIFESASRGMQVFRMFDPLNDATNIAPGLAAVNEYRKEQIDRGTPHEMLVSAEALVFYVRPPRNTPAVWTPRDLCEYAVKLAAMGFHEISLADYSQQIPSPSAAATAIRRLRAALDEGGFPGIAVNFFAQGERPAINRAALLAGAKSADVAIGDLSGGLSNTNIRPLLHMLLQDHGFDISLPNLRTHPVLQKLADVESVISAIAENHRPYRMEFSKADAKTLSDSRLAFNAVSALDSAIVKNWNTLIQPSIPAKYVNRWGKDSKLEYLRIVFRKNFEVWLAGGQFNPVSPFGYISSFQAEALARAELAGRKLPLGHYRKDFQELLKGRFGRNLGIEKELCDTGLVRAFHILEVLQILWSNREVIGRRQIELFLLETDLSKNISYDVDEKNGRVPLFEIDNSPKVETILREADFAAIAGAIDCGMWSADIRKILMFAISQEKFPLPVDGLEIGMQLAAELELETGIEFNVHSEKGNFLSEKERVAMSMLLFKVNSHSPYSVTKDLYKQIKVPRDNTFYGDIEEDIRPLDILLKEQVLDLADVLAKSSLLEEIRFSPYLRSNQIAKCVQAISGLQEKYRSVIGETRQTLVNQGYSEASEVPRRSLPQAEARFVAHCRRRSEIAVNAYRQIPPALWNEHRQRVRRLLASQ</sequence>
<evidence type="ECO:0000313" key="1">
    <source>
        <dbReference type="EMBL" id="KZA98563.1"/>
    </source>
</evidence>
<dbReference type="GO" id="GO:0004736">
    <property type="term" value="F:pyruvate carboxylase activity"/>
    <property type="evidence" value="ECO:0007669"/>
    <property type="project" value="TreeGrafter"/>
</dbReference>
<dbReference type="Gene3D" id="3.20.20.70">
    <property type="entry name" value="Aldolase class I"/>
    <property type="match status" value="1"/>
</dbReference>
<dbReference type="InterPro" id="IPR055268">
    <property type="entry name" value="PCB-like"/>
</dbReference>
<dbReference type="GO" id="GO:0005737">
    <property type="term" value="C:cytoplasm"/>
    <property type="evidence" value="ECO:0007669"/>
    <property type="project" value="TreeGrafter"/>
</dbReference>
<dbReference type="AlphaFoldDB" id="A0A154IDA0"/>